<dbReference type="Proteomes" id="UP000334019">
    <property type="component" value="Chromosome"/>
</dbReference>
<organism evidence="1 2">
    <name type="scientific">Actinomarinicola tropica</name>
    <dbReference type="NCBI Taxonomy" id="2789776"/>
    <lineage>
        <taxon>Bacteria</taxon>
        <taxon>Bacillati</taxon>
        <taxon>Actinomycetota</taxon>
        <taxon>Acidimicrobiia</taxon>
        <taxon>Acidimicrobiales</taxon>
        <taxon>Iamiaceae</taxon>
        <taxon>Actinomarinicola</taxon>
    </lineage>
</organism>
<sequence length="75" mass="8138">MEMRPTFHPINPGRDVARTWEPVQWLTVQVAYTGHIVGFWVNGGYTRSDALEALVAMVELATPAPPDSTRAGGGS</sequence>
<evidence type="ECO:0000313" key="2">
    <source>
        <dbReference type="Proteomes" id="UP000334019"/>
    </source>
</evidence>
<keyword evidence="2" id="KW-1185">Reference proteome</keyword>
<dbReference type="AlphaFoldDB" id="A0A5Q2RDK3"/>
<dbReference type="EMBL" id="CP045851">
    <property type="protein sequence ID" value="QGG94948.1"/>
    <property type="molecule type" value="Genomic_DNA"/>
</dbReference>
<dbReference type="KEGG" id="atq:GH723_07400"/>
<protein>
    <submittedName>
        <fullName evidence="1">Uncharacterized protein</fullName>
    </submittedName>
</protein>
<accession>A0A5Q2RDK3</accession>
<dbReference type="RefSeq" id="WP_153759056.1">
    <property type="nucleotide sequence ID" value="NZ_CP045851.1"/>
</dbReference>
<name>A0A5Q2RDK3_9ACTN</name>
<proteinExistence type="predicted"/>
<evidence type="ECO:0000313" key="1">
    <source>
        <dbReference type="EMBL" id="QGG94948.1"/>
    </source>
</evidence>
<reference evidence="1 2" key="1">
    <citation type="submission" date="2019-11" db="EMBL/GenBank/DDBJ databases">
        <authorList>
            <person name="He Y."/>
        </authorList>
    </citation>
    <scope>NUCLEOTIDE SEQUENCE [LARGE SCALE GENOMIC DNA]</scope>
    <source>
        <strain evidence="1 2">SCSIO 58843</strain>
    </source>
</reference>
<gene>
    <name evidence="1" type="ORF">GH723_07400</name>
</gene>